<dbReference type="RefSeq" id="WP_108992489.1">
    <property type="nucleotide sequence ID" value="NZ_BDQX01000097.1"/>
</dbReference>
<keyword evidence="1" id="KW-1133">Transmembrane helix</keyword>
<dbReference type="AlphaFoldDB" id="A0A2R5EVK5"/>
<protein>
    <submittedName>
        <fullName evidence="2">Uncharacterized protein</fullName>
    </submittedName>
</protein>
<keyword evidence="1" id="KW-0472">Membrane</keyword>
<proteinExistence type="predicted"/>
<organism evidence="2 3">
    <name type="scientific">Paenibacillus agaridevorans</name>
    <dbReference type="NCBI Taxonomy" id="171404"/>
    <lineage>
        <taxon>Bacteria</taxon>
        <taxon>Bacillati</taxon>
        <taxon>Bacillota</taxon>
        <taxon>Bacilli</taxon>
        <taxon>Bacillales</taxon>
        <taxon>Paenibacillaceae</taxon>
        <taxon>Paenibacillus</taxon>
    </lineage>
</organism>
<dbReference type="EMBL" id="BDQX01000097">
    <property type="protein sequence ID" value="GBG07431.1"/>
    <property type="molecule type" value="Genomic_DNA"/>
</dbReference>
<comment type="caution">
    <text evidence="2">The sequence shown here is derived from an EMBL/GenBank/DDBJ whole genome shotgun (WGS) entry which is preliminary data.</text>
</comment>
<accession>A0A2R5EVK5</accession>
<evidence type="ECO:0000256" key="1">
    <source>
        <dbReference type="SAM" id="Phobius"/>
    </source>
</evidence>
<gene>
    <name evidence="2" type="ORF">PAT3040_01982</name>
</gene>
<evidence type="ECO:0000313" key="3">
    <source>
        <dbReference type="Proteomes" id="UP000245202"/>
    </source>
</evidence>
<reference evidence="2 3" key="1">
    <citation type="submission" date="2017-08" db="EMBL/GenBank/DDBJ databases">
        <title>Substantial Increase in Enzyme Production by Combined Drug-Resistance Mutations in Paenibacillus agaridevorans.</title>
        <authorList>
            <person name="Tanaka Y."/>
            <person name="Funane K."/>
            <person name="Hosaka T."/>
            <person name="Shiwa Y."/>
            <person name="Fujita N."/>
            <person name="Miyazaki T."/>
            <person name="Yoshikawa H."/>
            <person name="Murakami K."/>
            <person name="Kasahara K."/>
            <person name="Inaoka T."/>
            <person name="Hiraga Y."/>
            <person name="Ochi K."/>
        </authorList>
    </citation>
    <scope>NUCLEOTIDE SEQUENCE [LARGE SCALE GENOMIC DNA]</scope>
    <source>
        <strain evidence="2 3">T-3040</strain>
    </source>
</reference>
<name>A0A2R5EVK5_9BACL</name>
<feature type="transmembrane region" description="Helical" evidence="1">
    <location>
        <begin position="54"/>
        <end position="75"/>
    </location>
</feature>
<keyword evidence="3" id="KW-1185">Reference proteome</keyword>
<sequence>MNERKPDWYDTARRQGLARMAGEGFTEEMKRTVLRSADGASAYKGKGAGGIRQLLRRAMAAAAIGAAALFLVSTLQDGGWRAGEMKDPRTASAGFLGERKIRTSGGEIAVAYGLLEGERLERGDAIMSSSPELLPGLGNSAHPIGSPGRNVIETLTYDDITLLDSKPWDGVGTLLRYTINSAELRLPELPADEEYFGFTYDAFTGPERIYSWGMGHSFGFNHETVRLFGQDMLKISAQGHIDGIGITTWYLRKKEDGLETFLTFHYPAMHERDLDGDGVEELIAVSGRGNQIYVFKERNNELYYAGIRELLGAGTGVTVSYDPTTGLFGLSLSGGEESPQTMRTYRYAEGADKLVPL</sequence>
<keyword evidence="1" id="KW-0812">Transmembrane</keyword>
<dbReference type="Proteomes" id="UP000245202">
    <property type="component" value="Unassembled WGS sequence"/>
</dbReference>
<evidence type="ECO:0000313" key="2">
    <source>
        <dbReference type="EMBL" id="GBG07431.1"/>
    </source>
</evidence>